<evidence type="ECO:0000313" key="3">
    <source>
        <dbReference type="EMBL" id="ODJ86568.1"/>
    </source>
</evidence>
<dbReference type="OrthoDB" id="8234923at2"/>
<name>A0A7Z0VJ32_9GAMM</name>
<reference evidence="3 4" key="1">
    <citation type="submission" date="2016-06" db="EMBL/GenBank/DDBJ databases">
        <title>Genome sequence of endosymbiont of Candidatus Endolucinida thiodiazotropha.</title>
        <authorList>
            <person name="Poehlein A."/>
            <person name="Koenig S."/>
            <person name="Heiden S.E."/>
            <person name="Thuermer A."/>
            <person name="Voget S."/>
            <person name="Daniel R."/>
            <person name="Markert S."/>
            <person name="Gros O."/>
            <person name="Schweder T."/>
        </authorList>
    </citation>
    <scope>NUCLEOTIDE SEQUENCE [LARGE SCALE GENOMIC DNA]</scope>
    <source>
        <strain evidence="3 4">COS</strain>
    </source>
</reference>
<evidence type="ECO:0000313" key="4">
    <source>
        <dbReference type="Proteomes" id="UP000094769"/>
    </source>
</evidence>
<feature type="domain" description="HupH hydrogenase expression protein C-terminal" evidence="2">
    <location>
        <begin position="25"/>
        <end position="137"/>
    </location>
</feature>
<dbReference type="RefSeq" id="WP_083220813.1">
    <property type="nucleotide sequence ID" value="NZ_MARB01000020.1"/>
</dbReference>
<evidence type="ECO:0000256" key="1">
    <source>
        <dbReference type="ARBA" id="ARBA00010832"/>
    </source>
</evidence>
<evidence type="ECO:0000259" key="2">
    <source>
        <dbReference type="Pfam" id="PF04809"/>
    </source>
</evidence>
<dbReference type="AlphaFoldDB" id="A0A7Z0VJ32"/>
<comment type="caution">
    <text evidence="3">The sequence shown here is derived from an EMBL/GenBank/DDBJ whole genome shotgun (WGS) entry which is preliminary data.</text>
</comment>
<keyword evidence="4" id="KW-1185">Reference proteome</keyword>
<dbReference type="Proteomes" id="UP000094769">
    <property type="component" value="Unassembled WGS sequence"/>
</dbReference>
<gene>
    <name evidence="3" type="ORF">CODIS_32080</name>
</gene>
<organism evidence="3 4">
    <name type="scientific">Candidatus Thiodiazotropha endolucinida</name>
    <dbReference type="NCBI Taxonomy" id="1655433"/>
    <lineage>
        <taxon>Bacteria</taxon>
        <taxon>Pseudomonadati</taxon>
        <taxon>Pseudomonadota</taxon>
        <taxon>Gammaproteobacteria</taxon>
        <taxon>Chromatiales</taxon>
        <taxon>Sedimenticolaceae</taxon>
        <taxon>Candidatus Thiodiazotropha</taxon>
    </lineage>
</organism>
<dbReference type="Pfam" id="PF04809">
    <property type="entry name" value="HupH_C"/>
    <property type="match status" value="1"/>
</dbReference>
<protein>
    <recommendedName>
        <fullName evidence="2">HupH hydrogenase expression protein C-terminal domain-containing protein</fullName>
    </recommendedName>
</protein>
<dbReference type="InterPro" id="IPR038527">
    <property type="entry name" value="HupH_C_sf"/>
</dbReference>
<dbReference type="InterPro" id="IPR006894">
    <property type="entry name" value="HupH_Hydgase_express_prot_C"/>
</dbReference>
<proteinExistence type="inferred from homology"/>
<accession>A0A7Z0VJ32</accession>
<dbReference type="Gene3D" id="3.30.1370.140">
    <property type="entry name" value="HupH hydrogenase expression protein, C-terminal domain"/>
    <property type="match status" value="1"/>
</dbReference>
<comment type="similarity">
    <text evidence="1">Belongs to the HupH/HyaF family.</text>
</comment>
<dbReference type="EMBL" id="MARB01000020">
    <property type="protein sequence ID" value="ODJ86568.1"/>
    <property type="molecule type" value="Genomic_DNA"/>
</dbReference>
<sequence length="143" mass="15706">MQKLQDIAVRVEGKDSANPPVNHSNATPVMHEVLHSLKQLKERGVAATIDLKSIPFGPGDEEELLHHLGCGEVSIELQSLGKSRICETLYPGVWLIDHYNAAGERVALSLEINRVPEIVKSQPEDISDAIIRLEQQLNPDSSA</sequence>